<reference evidence="2 3" key="1">
    <citation type="submission" date="2017-06" db="EMBL/GenBank/DDBJ databases">
        <title>Novel microbial phyla capable of carbon fixation and sulfur reduction in deep-sea sediments.</title>
        <authorList>
            <person name="Huang J."/>
            <person name="Baker B."/>
            <person name="Wang Y."/>
        </authorList>
    </citation>
    <scope>NUCLEOTIDE SEQUENCE [LARGE SCALE GENOMIC DNA]</scope>
    <source>
        <strain evidence="2">B3_TA06</strain>
    </source>
</reference>
<feature type="transmembrane region" description="Helical" evidence="1">
    <location>
        <begin position="56"/>
        <end position="80"/>
    </location>
</feature>
<keyword evidence="1" id="KW-1133">Transmembrane helix</keyword>
<dbReference type="EMBL" id="NJBO01000002">
    <property type="protein sequence ID" value="TKJ43925.1"/>
    <property type="molecule type" value="Genomic_DNA"/>
</dbReference>
<feature type="transmembrane region" description="Helical" evidence="1">
    <location>
        <begin position="12"/>
        <end position="36"/>
    </location>
</feature>
<accession>A0A532V9Q2</accession>
<keyword evidence="1" id="KW-0812">Transmembrane</keyword>
<comment type="caution">
    <text evidence="2">The sequence shown here is derived from an EMBL/GenBank/DDBJ whole genome shotgun (WGS) entry which is preliminary data.</text>
</comment>
<keyword evidence="1" id="KW-0472">Membrane</keyword>
<organism evidence="2 3">
    <name type="scientific">candidate division TA06 bacterium B3_TA06</name>
    <dbReference type="NCBI Taxonomy" id="2012487"/>
    <lineage>
        <taxon>Bacteria</taxon>
        <taxon>Bacteria division TA06</taxon>
    </lineage>
</organism>
<evidence type="ECO:0000256" key="1">
    <source>
        <dbReference type="SAM" id="Phobius"/>
    </source>
</evidence>
<feature type="transmembrane region" description="Helical" evidence="1">
    <location>
        <begin position="86"/>
        <end position="106"/>
    </location>
</feature>
<sequence length="137" mass="15334">MSGITPLIEASLGPWLAITVGALWLVFLILLAVHVVKRRSGYYRRYSDKKPPSRAILWAIDGLLFLLVCLLGFLAVRFFSTTSFSWYFRIGILSGVFAVIVILIILRQDLALRIAAAKEAPSTAEKDNSRLKKALKR</sequence>
<protein>
    <submittedName>
        <fullName evidence="2">Uncharacterized protein</fullName>
    </submittedName>
</protein>
<evidence type="ECO:0000313" key="3">
    <source>
        <dbReference type="Proteomes" id="UP000317778"/>
    </source>
</evidence>
<dbReference type="AlphaFoldDB" id="A0A532V9Q2"/>
<dbReference type="Proteomes" id="UP000317778">
    <property type="component" value="Unassembled WGS sequence"/>
</dbReference>
<gene>
    <name evidence="2" type="ORF">CEE36_02065</name>
</gene>
<proteinExistence type="predicted"/>
<name>A0A532V9Q2_UNCT6</name>
<evidence type="ECO:0000313" key="2">
    <source>
        <dbReference type="EMBL" id="TKJ43925.1"/>
    </source>
</evidence>